<sequence length="65" mass="7655">MGTAPQRKKCYPWPVAFVASCRLCTVGGLRLHASLWWLQNFRVARWFKHIADYDFKVVLQHGQKH</sequence>
<name>A0A0V0SG39_9BILA</name>
<organism evidence="1 2">
    <name type="scientific">Trichinella nelsoni</name>
    <dbReference type="NCBI Taxonomy" id="6336"/>
    <lineage>
        <taxon>Eukaryota</taxon>
        <taxon>Metazoa</taxon>
        <taxon>Ecdysozoa</taxon>
        <taxon>Nematoda</taxon>
        <taxon>Enoplea</taxon>
        <taxon>Dorylaimia</taxon>
        <taxon>Trichinellida</taxon>
        <taxon>Trichinellidae</taxon>
        <taxon>Trichinella</taxon>
    </lineage>
</organism>
<evidence type="ECO:0000313" key="2">
    <source>
        <dbReference type="Proteomes" id="UP000054630"/>
    </source>
</evidence>
<proteinExistence type="predicted"/>
<protein>
    <submittedName>
        <fullName evidence="1">Uncharacterized protein</fullName>
    </submittedName>
</protein>
<gene>
    <name evidence="1" type="ORF">T07_4032</name>
</gene>
<evidence type="ECO:0000313" key="1">
    <source>
        <dbReference type="EMBL" id="KRX25707.1"/>
    </source>
</evidence>
<keyword evidence="2" id="KW-1185">Reference proteome</keyword>
<comment type="caution">
    <text evidence="1">The sequence shown here is derived from an EMBL/GenBank/DDBJ whole genome shotgun (WGS) entry which is preliminary data.</text>
</comment>
<dbReference type="PROSITE" id="PS51257">
    <property type="entry name" value="PROKAR_LIPOPROTEIN"/>
    <property type="match status" value="1"/>
</dbReference>
<accession>A0A0V0SG39</accession>
<reference evidence="1 2" key="1">
    <citation type="submission" date="2015-01" db="EMBL/GenBank/DDBJ databases">
        <title>Evolution of Trichinella species and genotypes.</title>
        <authorList>
            <person name="Korhonen P.K."/>
            <person name="Edoardo P."/>
            <person name="Giuseppe L.R."/>
            <person name="Gasser R.B."/>
        </authorList>
    </citation>
    <scope>NUCLEOTIDE SEQUENCE [LARGE SCALE GENOMIC DNA]</scope>
    <source>
        <strain evidence="1">ISS37</strain>
    </source>
</reference>
<dbReference type="EMBL" id="JYDL01000011">
    <property type="protein sequence ID" value="KRX25707.1"/>
    <property type="molecule type" value="Genomic_DNA"/>
</dbReference>
<dbReference type="Proteomes" id="UP000054630">
    <property type="component" value="Unassembled WGS sequence"/>
</dbReference>
<dbReference type="AlphaFoldDB" id="A0A0V0SG39"/>